<dbReference type="Gene3D" id="3.10.350.10">
    <property type="entry name" value="LysM domain"/>
    <property type="match status" value="1"/>
</dbReference>
<dbReference type="AlphaFoldDB" id="A0A1I0DCF1"/>
<evidence type="ECO:0000313" key="5">
    <source>
        <dbReference type="Proteomes" id="UP000199800"/>
    </source>
</evidence>
<dbReference type="InterPro" id="IPR018392">
    <property type="entry name" value="LysM"/>
</dbReference>
<accession>A0A1I0DCF1</accession>
<gene>
    <name evidence="4" type="ORF">SAMN04487772_11388</name>
</gene>
<feature type="domain" description="LysM" evidence="3">
    <location>
        <begin position="363"/>
        <end position="410"/>
    </location>
</feature>
<keyword evidence="2" id="KW-0812">Transmembrane</keyword>
<keyword evidence="2" id="KW-0472">Membrane</keyword>
<organism evidence="4 5">
    <name type="scientific">[Clostridium] polysaccharolyticum</name>
    <dbReference type="NCBI Taxonomy" id="29364"/>
    <lineage>
        <taxon>Bacteria</taxon>
        <taxon>Bacillati</taxon>
        <taxon>Bacillota</taxon>
        <taxon>Clostridia</taxon>
        <taxon>Lachnospirales</taxon>
        <taxon>Lachnospiraceae</taxon>
    </lineage>
</organism>
<dbReference type="SMART" id="SM00257">
    <property type="entry name" value="LysM"/>
    <property type="match status" value="1"/>
</dbReference>
<sequence length="411" mass="46089">MAGGIKMIESVYSSQTHGSTSSVLVKIPKNVRQVGQVNDAKKIYVEDYVMSFIKKLGMRKESSSELVVLLGQFVKINNCQCIFVSGAIELKGVIYEDNLVFTNEIWTNIYETIKQYFTNVEIVGWSIIRAGLPLNVDERVRKVHVDNFAGQDKTLLLYDSLEREEVFYVFEENKLKKQDGYYIYYDRNAEMQNYIITLREEHETAKPYSIPRRPKTVEAVESAKQPKKEVLTKKRSALVYGIGAMAAVVVLVFSASILSQNDMKLNQKAKTQDVLSENVKSGAEGKSVQSGGGSEEQGSLPVETAPGMLSVVTDSENDDTLTEKKVSKESPEKNKKQVTKKQESKPKKTKKEKAAKSASTTQKYYTVKKGDTLSSIAVKLYHAKSYTNKLKEINNLEDSDDIKAGQKLLLP</sequence>
<dbReference type="STRING" id="29364.SAMN04487772_11388"/>
<dbReference type="InterPro" id="IPR036779">
    <property type="entry name" value="LysM_dom_sf"/>
</dbReference>
<dbReference type="PROSITE" id="PS51782">
    <property type="entry name" value="LYSM"/>
    <property type="match status" value="1"/>
</dbReference>
<dbReference type="Pfam" id="PF01476">
    <property type="entry name" value="LysM"/>
    <property type="match status" value="1"/>
</dbReference>
<dbReference type="CDD" id="cd00118">
    <property type="entry name" value="LysM"/>
    <property type="match status" value="1"/>
</dbReference>
<evidence type="ECO:0000256" key="2">
    <source>
        <dbReference type="SAM" id="Phobius"/>
    </source>
</evidence>
<keyword evidence="2" id="KW-1133">Transmembrane helix</keyword>
<reference evidence="4 5" key="1">
    <citation type="submission" date="2016-10" db="EMBL/GenBank/DDBJ databases">
        <authorList>
            <person name="de Groot N.N."/>
        </authorList>
    </citation>
    <scope>NUCLEOTIDE SEQUENCE [LARGE SCALE GENOMIC DNA]</scope>
    <source>
        <strain evidence="4 5">DSM 1801</strain>
    </source>
</reference>
<protein>
    <submittedName>
        <fullName evidence="4">Nucleoid-associated protein YgaU, contains BON and LysM domains</fullName>
    </submittedName>
</protein>
<proteinExistence type="predicted"/>
<dbReference type="EMBL" id="FOHN01000013">
    <property type="protein sequence ID" value="SET29390.1"/>
    <property type="molecule type" value="Genomic_DNA"/>
</dbReference>
<evidence type="ECO:0000256" key="1">
    <source>
        <dbReference type="SAM" id="MobiDB-lite"/>
    </source>
</evidence>
<evidence type="ECO:0000313" key="4">
    <source>
        <dbReference type="EMBL" id="SET29390.1"/>
    </source>
</evidence>
<evidence type="ECO:0000259" key="3">
    <source>
        <dbReference type="PROSITE" id="PS51782"/>
    </source>
</evidence>
<feature type="region of interest" description="Disordered" evidence="1">
    <location>
        <begin position="276"/>
        <end position="364"/>
    </location>
</feature>
<feature type="compositionally biased region" description="Basic and acidic residues" evidence="1">
    <location>
        <begin position="321"/>
        <end position="346"/>
    </location>
</feature>
<feature type="transmembrane region" description="Helical" evidence="2">
    <location>
        <begin position="237"/>
        <end position="258"/>
    </location>
</feature>
<keyword evidence="5" id="KW-1185">Reference proteome</keyword>
<name>A0A1I0DCF1_9FIRM</name>
<dbReference type="SUPFAM" id="SSF54106">
    <property type="entry name" value="LysM domain"/>
    <property type="match status" value="1"/>
</dbReference>
<dbReference type="Proteomes" id="UP000199800">
    <property type="component" value="Unassembled WGS sequence"/>
</dbReference>